<proteinExistence type="predicted"/>
<name>A0A9P9G893_FUSRE</name>
<sequence length="144" mass="16486">MRFYPGPNITTSDISHFFARLKLISFWRGTSLIPLSVVYTGKEHERPSMFDSASILTEDSAEGFAKPQNLYHLFQSPEITKQFPEIFSKPRVSVRENGSQISRISDLLPDLHTGKICPQTTPFLLITKLSLVTYDAFEVNYRRN</sequence>
<keyword evidence="2" id="KW-1185">Reference proteome</keyword>
<gene>
    <name evidence="1" type="ORF">BKA55DRAFT_667023</name>
</gene>
<protein>
    <submittedName>
        <fullName evidence="1">Uncharacterized protein</fullName>
    </submittedName>
</protein>
<feature type="non-terminal residue" evidence="1">
    <location>
        <position position="144"/>
    </location>
</feature>
<dbReference type="AlphaFoldDB" id="A0A9P9G893"/>
<dbReference type="GeneID" id="70227757"/>
<organism evidence="1 2">
    <name type="scientific">Fusarium redolens</name>
    <dbReference type="NCBI Taxonomy" id="48865"/>
    <lineage>
        <taxon>Eukaryota</taxon>
        <taxon>Fungi</taxon>
        <taxon>Dikarya</taxon>
        <taxon>Ascomycota</taxon>
        <taxon>Pezizomycotina</taxon>
        <taxon>Sordariomycetes</taxon>
        <taxon>Hypocreomycetidae</taxon>
        <taxon>Hypocreales</taxon>
        <taxon>Nectriaceae</taxon>
        <taxon>Fusarium</taxon>
        <taxon>Fusarium redolens species complex</taxon>
    </lineage>
</organism>
<dbReference type="EMBL" id="JAGMUX010000017">
    <property type="protein sequence ID" value="KAH7234859.1"/>
    <property type="molecule type" value="Genomic_DNA"/>
</dbReference>
<evidence type="ECO:0000313" key="2">
    <source>
        <dbReference type="Proteomes" id="UP000720189"/>
    </source>
</evidence>
<accession>A0A9P9G893</accession>
<comment type="caution">
    <text evidence="1">The sequence shown here is derived from an EMBL/GenBank/DDBJ whole genome shotgun (WGS) entry which is preliminary data.</text>
</comment>
<reference evidence="1" key="1">
    <citation type="journal article" date="2021" name="Nat. Commun.">
        <title>Genetic determinants of endophytism in the Arabidopsis root mycobiome.</title>
        <authorList>
            <person name="Mesny F."/>
            <person name="Miyauchi S."/>
            <person name="Thiergart T."/>
            <person name="Pickel B."/>
            <person name="Atanasova L."/>
            <person name="Karlsson M."/>
            <person name="Huettel B."/>
            <person name="Barry K.W."/>
            <person name="Haridas S."/>
            <person name="Chen C."/>
            <person name="Bauer D."/>
            <person name="Andreopoulos W."/>
            <person name="Pangilinan J."/>
            <person name="LaButti K."/>
            <person name="Riley R."/>
            <person name="Lipzen A."/>
            <person name="Clum A."/>
            <person name="Drula E."/>
            <person name="Henrissat B."/>
            <person name="Kohler A."/>
            <person name="Grigoriev I.V."/>
            <person name="Martin F.M."/>
            <person name="Hacquard S."/>
        </authorList>
    </citation>
    <scope>NUCLEOTIDE SEQUENCE</scope>
    <source>
        <strain evidence="1">MPI-CAGE-AT-0023</strain>
    </source>
</reference>
<evidence type="ECO:0000313" key="1">
    <source>
        <dbReference type="EMBL" id="KAH7234859.1"/>
    </source>
</evidence>
<dbReference type="Proteomes" id="UP000720189">
    <property type="component" value="Unassembled WGS sequence"/>
</dbReference>
<dbReference type="RefSeq" id="XP_046044624.1">
    <property type="nucleotide sequence ID" value="XM_046197803.1"/>
</dbReference>